<feature type="transmembrane region" description="Helical" evidence="6">
    <location>
        <begin position="109"/>
        <end position="127"/>
    </location>
</feature>
<accession>A0AAE5K0Q0</accession>
<keyword evidence="2" id="KW-1003">Cell membrane</keyword>
<gene>
    <name evidence="8" type="ORF">CI727_08920</name>
</gene>
<dbReference type="InterPro" id="IPR050448">
    <property type="entry name" value="OpgB/LTA_synthase_biosynth"/>
</dbReference>
<dbReference type="EMBL" id="NQBG01000055">
    <property type="protein sequence ID" value="OYG95639.1"/>
    <property type="molecule type" value="Genomic_DNA"/>
</dbReference>
<name>A0AAE5K0Q0_SHISO</name>
<dbReference type="Pfam" id="PF00884">
    <property type="entry name" value="Sulfatase"/>
    <property type="match status" value="1"/>
</dbReference>
<proteinExistence type="predicted"/>
<dbReference type="InterPro" id="IPR000917">
    <property type="entry name" value="Sulfatase_N"/>
</dbReference>
<protein>
    <recommendedName>
        <fullName evidence="7">Sulfatase N-terminal domain-containing protein</fullName>
    </recommendedName>
</protein>
<evidence type="ECO:0000256" key="6">
    <source>
        <dbReference type="SAM" id="Phobius"/>
    </source>
</evidence>
<dbReference type="NCBIfam" id="NF009027">
    <property type="entry name" value="PRK12363.1"/>
    <property type="match status" value="1"/>
</dbReference>
<evidence type="ECO:0000313" key="9">
    <source>
        <dbReference type="Proteomes" id="UP000215313"/>
    </source>
</evidence>
<dbReference type="PANTHER" id="PTHR47371">
    <property type="entry name" value="LIPOTEICHOIC ACID SYNTHASE"/>
    <property type="match status" value="1"/>
</dbReference>
<reference evidence="8 9" key="1">
    <citation type="submission" date="2017-08" db="EMBL/GenBank/DDBJ databases">
        <authorList>
            <person name="Fouts D."/>
            <person name="Sutton G."/>
            <person name="Nguyen K."/>
            <person name="Thamlikitkul V."/>
        </authorList>
    </citation>
    <scope>NUCLEOTIDE SEQUENCE [LARGE SCALE GENOMIC DNA]</scope>
    <source>
        <strain evidence="8 9">ECH+15</strain>
    </source>
</reference>
<evidence type="ECO:0000256" key="1">
    <source>
        <dbReference type="ARBA" id="ARBA00004651"/>
    </source>
</evidence>
<evidence type="ECO:0000256" key="5">
    <source>
        <dbReference type="ARBA" id="ARBA00023136"/>
    </source>
</evidence>
<feature type="transmembrane region" description="Helical" evidence="6">
    <location>
        <begin position="69"/>
        <end position="89"/>
    </location>
</feature>
<dbReference type="GO" id="GO:0005886">
    <property type="term" value="C:plasma membrane"/>
    <property type="evidence" value="ECO:0007669"/>
    <property type="project" value="UniProtKB-SubCell"/>
</dbReference>
<dbReference type="CDD" id="cd16015">
    <property type="entry name" value="LTA_synthase"/>
    <property type="match status" value="1"/>
</dbReference>
<keyword evidence="3 6" id="KW-0812">Transmembrane</keyword>
<dbReference type="PANTHER" id="PTHR47371:SF3">
    <property type="entry name" value="PHOSPHOGLYCEROL TRANSFERASE I"/>
    <property type="match status" value="1"/>
</dbReference>
<dbReference type="RefSeq" id="WP_094313276.1">
    <property type="nucleotide sequence ID" value="NZ_NQBG01000055.1"/>
</dbReference>
<dbReference type="Gene3D" id="3.40.720.10">
    <property type="entry name" value="Alkaline Phosphatase, subunit A"/>
    <property type="match status" value="1"/>
</dbReference>
<evidence type="ECO:0000256" key="4">
    <source>
        <dbReference type="ARBA" id="ARBA00022989"/>
    </source>
</evidence>
<dbReference type="InterPro" id="IPR017850">
    <property type="entry name" value="Alkaline_phosphatase_core_sf"/>
</dbReference>
<evidence type="ECO:0000259" key="7">
    <source>
        <dbReference type="Pfam" id="PF00884"/>
    </source>
</evidence>
<feature type="domain" description="Sulfatase N-terminal" evidence="7">
    <location>
        <begin position="158"/>
        <end position="439"/>
    </location>
</feature>
<dbReference type="SUPFAM" id="SSF53649">
    <property type="entry name" value="Alkaline phosphatase-like"/>
    <property type="match status" value="1"/>
</dbReference>
<evidence type="ECO:0000313" key="8">
    <source>
        <dbReference type="EMBL" id="OYG95639.1"/>
    </source>
</evidence>
<evidence type="ECO:0000256" key="2">
    <source>
        <dbReference type="ARBA" id="ARBA00022475"/>
    </source>
</evidence>
<organism evidence="8 9">
    <name type="scientific">Shigella sonnei</name>
    <dbReference type="NCBI Taxonomy" id="624"/>
    <lineage>
        <taxon>Bacteria</taxon>
        <taxon>Pseudomonadati</taxon>
        <taxon>Pseudomonadota</taxon>
        <taxon>Gammaproteobacteria</taxon>
        <taxon>Enterobacterales</taxon>
        <taxon>Enterobacteriaceae</taxon>
        <taxon>Shigella</taxon>
    </lineage>
</organism>
<sequence>MFNFILLLLIVALTLTATKYRIIKLFVSSVIFVLYGFWTVSDLFTGRGVTESVYYHLAVSNKGASIDELWGKIIVAIIFILIIFSLLVFEIVSRRKGWTLYKIKGENILYVLIVVISLASPSMINIYKSLEYFSYDDGSIVAKEYYAPESLSEAKKYNYVFIYAESLERMFRNVDGVNYLPGLSKIASNYMEFSNIKQIPGMGWTMAGIVNTQCAIPFVLAQGNGGGNFENFLPNATCIGDVLKKEGYTTEFIRGSAKEFAGGDKFLSQHGWINQHDKQFFVDNGLASEQQISGWGIHDDAMLKHAWSEFIKLSEKKEPFILSFLTVNTHPPSGLVLEECKGVIPSDITNPMLRSVACSDYLLSNFINKIQQSEYFDNTIIVLVSDHLIMQNYASPYLVKNDVERRNNFLLIKKNLHPQVNDTEGSLIDVWPTILDVAEVKSTKLGFGRSLLSTNKKDTNLAQYLSKNGSISNYLGFAGSLWDFPNINEDMTFQDDKYTIGKRSYKLPLYAKVEPDGTFSSIWFDAFAKSSSDNSNNAKRIFYAERCDILNPQLTGVCAYLISKNETIRINVNGQNVKRDVLSRRTKLFRNEVVGISANAYYQETGISNYTNGVKRGITFLSLENDKVKDVINFDTCDGEPVDSNKLSKFINANNLNQIIFMSNDSLNCGSEVAMKSVVDVLGEPKFSDIQYRQQVIGLYGKDKNIGMLIGDPGRGLDAFYDAKRNVLYSICDALPCN</sequence>
<dbReference type="Proteomes" id="UP000215313">
    <property type="component" value="Unassembled WGS sequence"/>
</dbReference>
<keyword evidence="5 6" id="KW-0472">Membrane</keyword>
<evidence type="ECO:0000256" key="3">
    <source>
        <dbReference type="ARBA" id="ARBA00022692"/>
    </source>
</evidence>
<keyword evidence="4 6" id="KW-1133">Transmembrane helix</keyword>
<comment type="caution">
    <text evidence="8">The sequence shown here is derived from an EMBL/GenBank/DDBJ whole genome shotgun (WGS) entry which is preliminary data.</text>
</comment>
<dbReference type="AlphaFoldDB" id="A0AAE5K0Q0"/>
<comment type="subcellular location">
    <subcellularLocation>
        <location evidence="1">Cell membrane</location>
        <topology evidence="1">Multi-pass membrane protein</topology>
    </subcellularLocation>
</comment>